<name>A0ABM1TSM5_LIMPO</name>
<evidence type="ECO:0000256" key="1">
    <source>
        <dbReference type="SAM" id="MobiDB-lite"/>
    </source>
</evidence>
<evidence type="ECO:0000313" key="2">
    <source>
        <dbReference type="Proteomes" id="UP000694941"/>
    </source>
</evidence>
<feature type="compositionally biased region" description="Low complexity" evidence="1">
    <location>
        <begin position="83"/>
        <end position="94"/>
    </location>
</feature>
<protein>
    <submittedName>
        <fullName evidence="3">Uncharacterized protein LOC111089914</fullName>
    </submittedName>
</protein>
<accession>A0ABM1TSM5</accession>
<proteinExistence type="predicted"/>
<feature type="compositionally biased region" description="Low complexity" evidence="1">
    <location>
        <begin position="47"/>
        <end position="63"/>
    </location>
</feature>
<keyword evidence="2" id="KW-1185">Reference proteome</keyword>
<feature type="compositionally biased region" description="Basic and acidic residues" evidence="1">
    <location>
        <begin position="1"/>
        <end position="21"/>
    </location>
</feature>
<reference evidence="3" key="1">
    <citation type="submission" date="2025-08" db="UniProtKB">
        <authorList>
            <consortium name="RefSeq"/>
        </authorList>
    </citation>
    <scope>IDENTIFICATION</scope>
    <source>
        <tissue evidence="3">Muscle</tissue>
    </source>
</reference>
<feature type="compositionally biased region" description="Polar residues" evidence="1">
    <location>
        <begin position="64"/>
        <end position="80"/>
    </location>
</feature>
<sequence length="217" mass="23673">MARRWQENGHNHGRSHSDTHSPSKLPVDLSAESSSVTGLKQLPLRKSQTSGSVTSTDSSSGGSFQYQHSYDVDSSNNSVGFDNHSNSSIGSSNSPLQHQHFHYVSHSPAIIPMKTSTPYIPQGVQVLPPIPSGLAGLPSTPALMPPLYPTNNSSRYSLIHGQRLLDYPHSSKVMSRGRHKAHLARARSHDGMTFVGYYNEDITDPEDEDEETQVSAV</sequence>
<dbReference type="RefSeq" id="XP_022258881.1">
    <property type="nucleotide sequence ID" value="XM_022403173.1"/>
</dbReference>
<dbReference type="GeneID" id="111089914"/>
<feature type="region of interest" description="Disordered" evidence="1">
    <location>
        <begin position="1"/>
        <end position="94"/>
    </location>
</feature>
<organism evidence="2 3">
    <name type="scientific">Limulus polyphemus</name>
    <name type="common">Atlantic horseshoe crab</name>
    <dbReference type="NCBI Taxonomy" id="6850"/>
    <lineage>
        <taxon>Eukaryota</taxon>
        <taxon>Metazoa</taxon>
        <taxon>Ecdysozoa</taxon>
        <taxon>Arthropoda</taxon>
        <taxon>Chelicerata</taxon>
        <taxon>Merostomata</taxon>
        <taxon>Xiphosura</taxon>
        <taxon>Limulidae</taxon>
        <taxon>Limulus</taxon>
    </lineage>
</organism>
<gene>
    <name evidence="3" type="primary">LOC111089914</name>
</gene>
<dbReference type="Proteomes" id="UP000694941">
    <property type="component" value="Unplaced"/>
</dbReference>
<evidence type="ECO:0000313" key="3">
    <source>
        <dbReference type="RefSeq" id="XP_022258881.1"/>
    </source>
</evidence>